<reference evidence="4 5" key="1">
    <citation type="journal article" date="2012" name="Genome Biol.">
        <title>Sequencing three crocodilian genomes to illuminate the evolution of archosaurs and amniotes.</title>
        <authorList>
            <person name="St John J.A."/>
            <person name="Braun E.L."/>
            <person name="Isberg S.R."/>
            <person name="Miles L.G."/>
            <person name="Chong A.Y."/>
            <person name="Gongora J."/>
            <person name="Dalzell P."/>
            <person name="Moran C."/>
            <person name="Bed'hom B."/>
            <person name="Abzhanov A."/>
            <person name="Burgess S.C."/>
            <person name="Cooksey A.M."/>
            <person name="Castoe T.A."/>
            <person name="Crawford N.G."/>
            <person name="Densmore L.D."/>
            <person name="Drew J.C."/>
            <person name="Edwards S.V."/>
            <person name="Faircloth B.C."/>
            <person name="Fujita M.K."/>
            <person name="Greenwold M.J."/>
            <person name="Hoffmann F.G."/>
            <person name="Howard J.M."/>
            <person name="Iguchi T."/>
            <person name="Janes D.E."/>
            <person name="Khan S.Y."/>
            <person name="Kohno S."/>
            <person name="de Koning A.J."/>
            <person name="Lance S.L."/>
            <person name="McCarthy F.M."/>
            <person name="McCormack J.E."/>
            <person name="Merchant M.E."/>
            <person name="Peterson D.G."/>
            <person name="Pollock D.D."/>
            <person name="Pourmand N."/>
            <person name="Raney B.J."/>
            <person name="Roessler K.A."/>
            <person name="Sanford J.R."/>
            <person name="Sawyer R.H."/>
            <person name="Schmidt C.J."/>
            <person name="Triplett E.W."/>
            <person name="Tuberville T.D."/>
            <person name="Venegas-Anaya M."/>
            <person name="Howard J.T."/>
            <person name="Jarvis E.D."/>
            <person name="Guillette L.J.Jr."/>
            <person name="Glenn T.C."/>
            <person name="Green R.E."/>
            <person name="Ray D.A."/>
        </authorList>
    </citation>
    <scope>NUCLEOTIDE SEQUENCE [LARGE SCALE GENOMIC DNA]</scope>
    <source>
        <strain evidence="4">KSC_2009_1</strain>
    </source>
</reference>
<dbReference type="AlphaFoldDB" id="A0A151N1N1"/>
<dbReference type="InterPro" id="IPR001079">
    <property type="entry name" value="Galectin_CRD"/>
</dbReference>
<dbReference type="PROSITE" id="PS51304">
    <property type="entry name" value="GALECTIN"/>
    <property type="match status" value="1"/>
</dbReference>
<evidence type="ECO:0000256" key="2">
    <source>
        <dbReference type="RuleBase" id="RU102079"/>
    </source>
</evidence>
<keyword evidence="1 2" id="KW-0430">Lectin</keyword>
<dbReference type="STRING" id="8496.A0A151N1N1"/>
<feature type="domain" description="Galectin" evidence="3">
    <location>
        <begin position="5"/>
        <end position="134"/>
    </location>
</feature>
<dbReference type="KEGG" id="amj:102566183"/>
<sequence>MALRFEASYPEGICPGWSVTVKGETTSSTSMFEINFLCDPGDRIAFHLNPRFADSKIFCNSFLASHWGKEEVTDTFPLAAKEPFQIEIYSDQDYFHVFIDENKILQFKHRQKQLSSITKLQILNDITISAVEITKRALY</sequence>
<keyword evidence="5" id="KW-1185">Reference proteome</keyword>
<comment type="caution">
    <text evidence="4">The sequence shown here is derived from an EMBL/GenBank/DDBJ whole genome shotgun (WGS) entry which is preliminary data.</text>
</comment>
<dbReference type="InterPro" id="IPR013320">
    <property type="entry name" value="ConA-like_dom_sf"/>
</dbReference>
<evidence type="ECO:0000256" key="1">
    <source>
        <dbReference type="ARBA" id="ARBA00022734"/>
    </source>
</evidence>
<dbReference type="PANTHER" id="PTHR11346">
    <property type="entry name" value="GALECTIN"/>
    <property type="match status" value="1"/>
</dbReference>
<evidence type="ECO:0000259" key="3">
    <source>
        <dbReference type="PROSITE" id="PS51304"/>
    </source>
</evidence>
<dbReference type="Proteomes" id="UP000050525">
    <property type="component" value="Unassembled WGS sequence"/>
</dbReference>
<dbReference type="InterPro" id="IPR044156">
    <property type="entry name" value="Galectin-like"/>
</dbReference>
<dbReference type="PANTHER" id="PTHR11346:SF21">
    <property type="entry name" value="GRIFIN"/>
    <property type="match status" value="1"/>
</dbReference>
<dbReference type="CDD" id="cd00070">
    <property type="entry name" value="GLECT"/>
    <property type="match status" value="1"/>
</dbReference>
<evidence type="ECO:0000313" key="4">
    <source>
        <dbReference type="EMBL" id="KYO30711.1"/>
    </source>
</evidence>
<dbReference type="Gene3D" id="2.60.120.200">
    <property type="match status" value="1"/>
</dbReference>
<gene>
    <name evidence="4" type="primary">GRIFIN</name>
    <name evidence="4" type="ORF">Y1Q_0008326</name>
</gene>
<protein>
    <recommendedName>
        <fullName evidence="2">Galectin</fullName>
    </recommendedName>
</protein>
<evidence type="ECO:0000313" key="5">
    <source>
        <dbReference type="Proteomes" id="UP000050525"/>
    </source>
</evidence>
<organism evidence="4 5">
    <name type="scientific">Alligator mississippiensis</name>
    <name type="common">American alligator</name>
    <dbReference type="NCBI Taxonomy" id="8496"/>
    <lineage>
        <taxon>Eukaryota</taxon>
        <taxon>Metazoa</taxon>
        <taxon>Chordata</taxon>
        <taxon>Craniata</taxon>
        <taxon>Vertebrata</taxon>
        <taxon>Euteleostomi</taxon>
        <taxon>Archelosauria</taxon>
        <taxon>Archosauria</taxon>
        <taxon>Crocodylia</taxon>
        <taxon>Alligatoridae</taxon>
        <taxon>Alligatorinae</taxon>
        <taxon>Alligator</taxon>
    </lineage>
</organism>
<dbReference type="eggNOG" id="KOG3587">
    <property type="taxonomic scope" value="Eukaryota"/>
</dbReference>
<dbReference type="SUPFAM" id="SSF49899">
    <property type="entry name" value="Concanavalin A-like lectins/glucanases"/>
    <property type="match status" value="1"/>
</dbReference>
<dbReference type="Pfam" id="PF00337">
    <property type="entry name" value="Gal-bind_lectin"/>
    <property type="match status" value="1"/>
</dbReference>
<dbReference type="SMART" id="SM00908">
    <property type="entry name" value="Gal-bind_lectin"/>
    <property type="match status" value="1"/>
</dbReference>
<accession>A0A151N1N1</accession>
<dbReference type="SMART" id="SM00276">
    <property type="entry name" value="GLECT"/>
    <property type="match status" value="1"/>
</dbReference>
<dbReference type="GO" id="GO:0030246">
    <property type="term" value="F:carbohydrate binding"/>
    <property type="evidence" value="ECO:0007669"/>
    <property type="project" value="UniProtKB-UniRule"/>
</dbReference>
<proteinExistence type="predicted"/>
<dbReference type="OrthoDB" id="8112755at2759"/>
<dbReference type="EMBL" id="AKHW03004154">
    <property type="protein sequence ID" value="KYO30711.1"/>
    <property type="molecule type" value="Genomic_DNA"/>
</dbReference>
<dbReference type="FunFam" id="2.60.120.200:FF:000021">
    <property type="entry name" value="Galectin"/>
    <property type="match status" value="1"/>
</dbReference>
<name>A0A151N1N1_ALLMI</name>